<accession>A0B8P1</accession>
<dbReference type="OrthoDB" id="216309at2157"/>
<evidence type="ECO:0000313" key="2">
    <source>
        <dbReference type="Proteomes" id="UP000000674"/>
    </source>
</evidence>
<dbReference type="Gene3D" id="3.40.1260.10">
    <property type="entry name" value="DsrEFH-like"/>
    <property type="match status" value="1"/>
</dbReference>
<keyword evidence="2" id="KW-1185">Reference proteome</keyword>
<dbReference type="AlphaFoldDB" id="A0B8P1"/>
<dbReference type="InterPro" id="IPR027396">
    <property type="entry name" value="DsrEFH-like"/>
</dbReference>
<dbReference type="PANTHER" id="PTHR34874:SF1">
    <property type="entry name" value="PROTEIN YCHN"/>
    <property type="match status" value="1"/>
</dbReference>
<dbReference type="STRING" id="349307.Mthe_1287"/>
<dbReference type="Proteomes" id="UP000000674">
    <property type="component" value="Chromosome"/>
</dbReference>
<dbReference type="GeneID" id="4461955"/>
<dbReference type="EMBL" id="CP000477">
    <property type="protein sequence ID" value="ABK15065.1"/>
    <property type="molecule type" value="Genomic_DNA"/>
</dbReference>
<evidence type="ECO:0000313" key="1">
    <source>
        <dbReference type="EMBL" id="ABK15065.1"/>
    </source>
</evidence>
<dbReference type="Pfam" id="PF02635">
    <property type="entry name" value="DsrE"/>
    <property type="match status" value="1"/>
</dbReference>
<proteinExistence type="predicted"/>
<protein>
    <submittedName>
        <fullName evidence="1">DsrE family protein</fullName>
    </submittedName>
</protein>
<dbReference type="PANTHER" id="PTHR34874">
    <property type="entry name" value="PROTEIN YCHN"/>
    <property type="match status" value="1"/>
</dbReference>
<name>A0B8P1_METTP</name>
<gene>
    <name evidence="1" type="ordered locus">Mthe_1287</name>
</gene>
<dbReference type="GO" id="GO:0005829">
    <property type="term" value="C:cytosol"/>
    <property type="evidence" value="ECO:0007669"/>
    <property type="project" value="TreeGrafter"/>
</dbReference>
<dbReference type="KEGG" id="mtp:Mthe_1287"/>
<dbReference type="InterPro" id="IPR003787">
    <property type="entry name" value="Sulphur_relay_DsrE/F-like"/>
</dbReference>
<organism evidence="1 2">
    <name type="scientific">Methanothrix thermoacetophila (strain DSM 6194 / JCM 14653 / NBRC 101360 / PT)</name>
    <name type="common">Methanosaeta thermophila</name>
    <dbReference type="NCBI Taxonomy" id="349307"/>
    <lineage>
        <taxon>Archaea</taxon>
        <taxon>Methanobacteriati</taxon>
        <taxon>Methanobacteriota</taxon>
        <taxon>Stenosarchaea group</taxon>
        <taxon>Methanomicrobia</taxon>
        <taxon>Methanotrichales</taxon>
        <taxon>Methanotrichaceae</taxon>
        <taxon>Methanothrix</taxon>
    </lineage>
</organism>
<dbReference type="RefSeq" id="WP_011696457.1">
    <property type="nucleotide sequence ID" value="NC_008553.1"/>
</dbReference>
<dbReference type="SUPFAM" id="SSF75169">
    <property type="entry name" value="DsrEFH-like"/>
    <property type="match status" value="1"/>
</dbReference>
<dbReference type="HOGENOM" id="CLU_151801_1_0_2"/>
<reference evidence="1 2" key="1">
    <citation type="submission" date="2006-10" db="EMBL/GenBank/DDBJ databases">
        <title>Complete sequence of Methanosaeta thermophila PT.</title>
        <authorList>
            <consortium name="US DOE Joint Genome Institute"/>
            <person name="Copeland A."/>
            <person name="Lucas S."/>
            <person name="Lapidus A."/>
            <person name="Barry K."/>
            <person name="Detter J.C."/>
            <person name="Glavina del Rio T."/>
            <person name="Hammon N."/>
            <person name="Israni S."/>
            <person name="Pitluck S."/>
            <person name="Chain P."/>
            <person name="Malfatti S."/>
            <person name="Shin M."/>
            <person name="Vergez L."/>
            <person name="Schmutz J."/>
            <person name="Larimer F."/>
            <person name="Land M."/>
            <person name="Hauser L."/>
            <person name="Kyrpides N."/>
            <person name="Kim E."/>
            <person name="Smith K.S."/>
            <person name="Ingram-Smith C."/>
            <person name="Richardson P."/>
        </authorList>
    </citation>
    <scope>NUCLEOTIDE SEQUENCE [LARGE SCALE GENOMIC DNA]</scope>
    <source>
        <strain evidence="2">DSM 6194 / JCM 14653 / NBRC 101360 / PT</strain>
    </source>
</reference>
<sequence>MKTLTIVLTDGPYINQNAEIAYRIARAALERYRVNIFLYLDAVHIPKRGQRPVQFRNIGGLFHELASLGAIIRACPRCASSRGYASENGVCPEYIDGVLITSLYDLERMIRESDKVISLSG</sequence>